<dbReference type="GO" id="GO:0080122">
    <property type="term" value="F:AMP transmembrane transporter activity"/>
    <property type="evidence" value="ECO:0007669"/>
    <property type="project" value="TreeGrafter"/>
</dbReference>
<dbReference type="GO" id="GO:0005347">
    <property type="term" value="F:ATP transmembrane transporter activity"/>
    <property type="evidence" value="ECO:0007669"/>
    <property type="project" value="TreeGrafter"/>
</dbReference>
<dbReference type="OrthoDB" id="10266426at2759"/>
<sequence>SQKKMAEKDKGFQMLFSYDNFIHAFAGATGSVVAMTAFYPFDTVRTRLQADDSLKSMGPLQAMKQLTKEEGVDTLYRGLSPVLSSLYCSNFVYFYVFNGMKTLAIIKGLKASSGKDLLFGYISGCINALVTTPLWVANTRLKLQGVKSSDNSQQNVKRTELKGLIHGVCTIAEEEGVAALWNGVQTSFILSGNPAIHFMVYEALKRVLLRSKIRSGKNLQLSSLESFLLGGFAKAVATVLTYPLQLVQCRQRAYRSNGSNLSVSQIIAHVLRNSGLWGLFKGMETKLVQTVLTAALMFLTYEKIVSLIYMLLSSKKSKYRLNK</sequence>
<evidence type="ECO:0000256" key="3">
    <source>
        <dbReference type="ARBA" id="ARBA00022448"/>
    </source>
</evidence>
<dbReference type="PANTHER" id="PTHR45939">
    <property type="entry name" value="PEROXISOMAL MEMBRANE PROTEIN PMP34-RELATED"/>
    <property type="match status" value="1"/>
</dbReference>
<dbReference type="Pfam" id="PF00153">
    <property type="entry name" value="Mito_carr"/>
    <property type="match status" value="3"/>
</dbReference>
<feature type="repeat" description="Solcar" evidence="9">
    <location>
        <begin position="111"/>
        <end position="207"/>
    </location>
</feature>
<comment type="subcellular location">
    <subcellularLocation>
        <location evidence="1">Peroxisome membrane</location>
        <topology evidence="1">Multi-pass membrane protein</topology>
    </subcellularLocation>
</comment>
<dbReference type="GO" id="GO:0015217">
    <property type="term" value="F:ADP transmembrane transporter activity"/>
    <property type="evidence" value="ECO:0007669"/>
    <property type="project" value="TreeGrafter"/>
</dbReference>
<dbReference type="PROSITE" id="PS50920">
    <property type="entry name" value="SOLCAR"/>
    <property type="match status" value="3"/>
</dbReference>
<proteinExistence type="evidence at transcript level"/>
<evidence type="ECO:0000256" key="7">
    <source>
        <dbReference type="ARBA" id="ARBA00023136"/>
    </source>
</evidence>
<dbReference type="GO" id="GO:0051724">
    <property type="term" value="F:NAD transmembrane transporter activity"/>
    <property type="evidence" value="ECO:0007669"/>
    <property type="project" value="TreeGrafter"/>
</dbReference>
<dbReference type="GO" id="GO:0044610">
    <property type="term" value="F:FMN transmembrane transporter activity"/>
    <property type="evidence" value="ECO:0007669"/>
    <property type="project" value="TreeGrafter"/>
</dbReference>
<feature type="transmembrane region" description="Helical" evidence="11">
    <location>
        <begin position="118"/>
        <end position="137"/>
    </location>
</feature>
<evidence type="ECO:0000256" key="6">
    <source>
        <dbReference type="ARBA" id="ARBA00022989"/>
    </source>
</evidence>
<dbReference type="InterPro" id="IPR018108">
    <property type="entry name" value="MCP_transmembrane"/>
</dbReference>
<name>T2MJ18_HYDVU</name>
<feature type="transmembrane region" description="Helical" evidence="11">
    <location>
        <begin position="78"/>
        <end position="97"/>
    </location>
</feature>
<feature type="transmembrane region" description="Helical" evidence="11">
    <location>
        <begin position="292"/>
        <end position="312"/>
    </location>
</feature>
<protein>
    <submittedName>
        <fullName evidence="12">Peroxisomal membrane protein PMP34</fullName>
    </submittedName>
</protein>
<dbReference type="InterPro" id="IPR052217">
    <property type="entry name" value="Mito/Peroxisomal_Carrier"/>
</dbReference>
<dbReference type="SUPFAM" id="SSF103506">
    <property type="entry name" value="Mitochondrial carrier"/>
    <property type="match status" value="1"/>
</dbReference>
<evidence type="ECO:0000256" key="1">
    <source>
        <dbReference type="ARBA" id="ARBA00004585"/>
    </source>
</evidence>
<keyword evidence="8" id="KW-0576">Peroxisome</keyword>
<evidence type="ECO:0000256" key="5">
    <source>
        <dbReference type="ARBA" id="ARBA00022737"/>
    </source>
</evidence>
<comment type="similarity">
    <text evidence="2 10">Belongs to the mitochondrial carrier (TC 2.A.29) family.</text>
</comment>
<feature type="repeat" description="Solcar" evidence="9">
    <location>
        <begin position="221"/>
        <end position="307"/>
    </location>
</feature>
<dbReference type="GO" id="GO:0015230">
    <property type="term" value="F:FAD transmembrane transporter activity"/>
    <property type="evidence" value="ECO:0007669"/>
    <property type="project" value="TreeGrafter"/>
</dbReference>
<evidence type="ECO:0000313" key="12">
    <source>
        <dbReference type="EMBL" id="CDG71935.1"/>
    </source>
</evidence>
<evidence type="ECO:0000256" key="2">
    <source>
        <dbReference type="ARBA" id="ARBA00006375"/>
    </source>
</evidence>
<evidence type="ECO:0000256" key="8">
    <source>
        <dbReference type="ARBA" id="ARBA00023140"/>
    </source>
</evidence>
<evidence type="ECO:0000256" key="10">
    <source>
        <dbReference type="RuleBase" id="RU000488"/>
    </source>
</evidence>
<keyword evidence="6 11" id="KW-1133">Transmembrane helix</keyword>
<reference evidence="12" key="1">
    <citation type="journal article" date="2013" name="Genome Biol. Evol.">
        <title>Punctuated emergences of genetic and phenotypic innovations in eumetazoan, bilaterian, euteleostome, and hominidae ancestors.</title>
        <authorList>
            <person name="Wenger Y."/>
            <person name="Galliot B."/>
        </authorList>
    </citation>
    <scope>NUCLEOTIDE SEQUENCE</scope>
    <source>
        <tissue evidence="12">Whole animals</tissue>
    </source>
</reference>
<gene>
    <name evidence="12" type="primary">SLC25A17</name>
</gene>
<keyword evidence="3 10" id="KW-0813">Transport</keyword>
<feature type="repeat" description="Solcar" evidence="9">
    <location>
        <begin position="18"/>
        <end position="103"/>
    </location>
</feature>
<evidence type="ECO:0000256" key="9">
    <source>
        <dbReference type="PROSITE-ProRule" id="PRU00282"/>
    </source>
</evidence>
<dbReference type="PANTHER" id="PTHR45939:SF5">
    <property type="entry name" value="PEROXISOMAL MEMBRANE PROTEIN PMP34"/>
    <property type="match status" value="1"/>
</dbReference>
<evidence type="ECO:0000256" key="11">
    <source>
        <dbReference type="SAM" id="Phobius"/>
    </source>
</evidence>
<organism evidence="12">
    <name type="scientific">Hydra vulgaris</name>
    <name type="common">Hydra</name>
    <name type="synonym">Hydra attenuata</name>
    <dbReference type="NCBI Taxonomy" id="6087"/>
    <lineage>
        <taxon>Eukaryota</taxon>
        <taxon>Metazoa</taxon>
        <taxon>Cnidaria</taxon>
        <taxon>Hydrozoa</taxon>
        <taxon>Hydroidolina</taxon>
        <taxon>Anthoathecata</taxon>
        <taxon>Aplanulata</taxon>
        <taxon>Hydridae</taxon>
        <taxon>Hydra</taxon>
    </lineage>
</organism>
<keyword evidence="4 9" id="KW-0812">Transmembrane</keyword>
<dbReference type="GO" id="GO:0005778">
    <property type="term" value="C:peroxisomal membrane"/>
    <property type="evidence" value="ECO:0007669"/>
    <property type="project" value="UniProtKB-SubCell"/>
</dbReference>
<dbReference type="AlphaFoldDB" id="T2MJ18"/>
<dbReference type="InterPro" id="IPR023395">
    <property type="entry name" value="MCP_dom_sf"/>
</dbReference>
<dbReference type="Gene3D" id="1.50.40.10">
    <property type="entry name" value="Mitochondrial carrier domain"/>
    <property type="match status" value="1"/>
</dbReference>
<feature type="non-terminal residue" evidence="12">
    <location>
        <position position="1"/>
    </location>
</feature>
<dbReference type="GO" id="GO:0015228">
    <property type="term" value="F:coenzyme A transmembrane transporter activity"/>
    <property type="evidence" value="ECO:0007669"/>
    <property type="project" value="TreeGrafter"/>
</dbReference>
<keyword evidence="5" id="KW-0677">Repeat</keyword>
<keyword evidence="7 9" id="KW-0472">Membrane</keyword>
<dbReference type="EMBL" id="HAAD01005703">
    <property type="protein sequence ID" value="CDG71935.1"/>
    <property type="molecule type" value="mRNA"/>
</dbReference>
<feature type="transmembrane region" description="Helical" evidence="11">
    <location>
        <begin position="21"/>
        <end position="41"/>
    </location>
</feature>
<accession>T2MJ18</accession>
<evidence type="ECO:0000256" key="4">
    <source>
        <dbReference type="ARBA" id="ARBA00022692"/>
    </source>
</evidence>